<dbReference type="EC" id="4.1.1.31" evidence="1"/>
<dbReference type="InterPro" id="IPR015813">
    <property type="entry name" value="Pyrv/PenolPyrv_kinase-like_dom"/>
</dbReference>
<keyword evidence="1" id="KW-0456">Lyase</keyword>
<dbReference type="InterPro" id="IPR021135">
    <property type="entry name" value="PEP_COase"/>
</dbReference>
<sequence>MPGWYSLASGLDTYLDSCDDVETCREMYDEWTFFRKTVDNAALALARTDMDVAAEYAGLADDDLRESFFYRLRREHDRGAELVRDIPAATPYSTVDSIRGPSAAQPLRRPHLLQVRLLDDDERSVHEE</sequence>
<dbReference type="GO" id="GO:0008964">
    <property type="term" value="F:phosphoenolpyruvate carboxylase activity"/>
    <property type="evidence" value="ECO:0007669"/>
    <property type="project" value="UniProtKB-EC"/>
</dbReference>
<keyword evidence="2" id="KW-1185">Reference proteome</keyword>
<organism evidence="1 2">
    <name type="scientific">Halomarina halobia</name>
    <dbReference type="NCBI Taxonomy" id="3033386"/>
    <lineage>
        <taxon>Archaea</taxon>
        <taxon>Methanobacteriati</taxon>
        <taxon>Methanobacteriota</taxon>
        <taxon>Stenosarchaea group</taxon>
        <taxon>Halobacteria</taxon>
        <taxon>Halobacteriales</taxon>
        <taxon>Natronomonadaceae</taxon>
        <taxon>Halomarina</taxon>
    </lineage>
</organism>
<comment type="caution">
    <text evidence="1">The sequence shown here is derived from an EMBL/GenBank/DDBJ whole genome shotgun (WGS) entry which is preliminary data.</text>
</comment>
<dbReference type="AlphaFoldDB" id="A0ABD6ADI7"/>
<accession>A0ABD6ADI7</accession>
<name>A0ABD6ADI7_9EURY</name>
<reference evidence="1 2" key="1">
    <citation type="journal article" date="2019" name="Int. J. Syst. Evol. Microbiol.">
        <title>The Global Catalogue of Microorganisms (GCM) 10K type strain sequencing project: providing services to taxonomists for standard genome sequencing and annotation.</title>
        <authorList>
            <consortium name="The Broad Institute Genomics Platform"/>
            <consortium name="The Broad Institute Genome Sequencing Center for Infectious Disease"/>
            <person name="Wu L."/>
            <person name="Ma J."/>
        </authorList>
    </citation>
    <scope>NUCLEOTIDE SEQUENCE [LARGE SCALE GENOMIC DNA]</scope>
    <source>
        <strain evidence="1 2">PSR21</strain>
    </source>
</reference>
<dbReference type="Proteomes" id="UP001596547">
    <property type="component" value="Unassembled WGS sequence"/>
</dbReference>
<dbReference type="RefSeq" id="WP_379794486.1">
    <property type="nucleotide sequence ID" value="NZ_JBHTBF010000003.1"/>
</dbReference>
<evidence type="ECO:0000313" key="2">
    <source>
        <dbReference type="Proteomes" id="UP001596547"/>
    </source>
</evidence>
<evidence type="ECO:0000313" key="1">
    <source>
        <dbReference type="EMBL" id="MFC7318251.1"/>
    </source>
</evidence>
<proteinExistence type="predicted"/>
<dbReference type="EMBL" id="JBHTBF010000003">
    <property type="protein sequence ID" value="MFC7318251.1"/>
    <property type="molecule type" value="Genomic_DNA"/>
</dbReference>
<gene>
    <name evidence="1" type="ORF">ACFQPE_15825</name>
</gene>
<dbReference type="PANTHER" id="PTHR30523">
    <property type="entry name" value="PHOSPHOENOLPYRUVATE CARBOXYLASE"/>
    <property type="match status" value="1"/>
</dbReference>
<dbReference type="PANTHER" id="PTHR30523:SF6">
    <property type="entry name" value="PHOSPHOENOLPYRUVATE CARBOXYLASE"/>
    <property type="match status" value="1"/>
</dbReference>
<protein>
    <submittedName>
        <fullName evidence="1">Phosphoenolpyruvate carboxylase</fullName>
        <ecNumber evidence="1">4.1.1.31</ecNumber>
    </submittedName>
</protein>
<dbReference type="Pfam" id="PF00311">
    <property type="entry name" value="PEPcase"/>
    <property type="match status" value="1"/>
</dbReference>
<dbReference type="SUPFAM" id="SSF51621">
    <property type="entry name" value="Phosphoenolpyruvate/pyruvate domain"/>
    <property type="match status" value="1"/>
</dbReference>